<evidence type="ECO:0000256" key="12">
    <source>
        <dbReference type="ARBA" id="ARBA00022782"/>
    </source>
</evidence>
<dbReference type="GO" id="GO:0030154">
    <property type="term" value="P:cell differentiation"/>
    <property type="evidence" value="ECO:0007669"/>
    <property type="project" value="UniProtKB-KW"/>
</dbReference>
<feature type="compositionally biased region" description="Low complexity" evidence="23">
    <location>
        <begin position="843"/>
        <end position="869"/>
    </location>
</feature>
<keyword evidence="16" id="KW-0007">Acetylation</keyword>
<feature type="compositionally biased region" description="Low complexity" evidence="23">
    <location>
        <begin position="238"/>
        <end position="263"/>
    </location>
</feature>
<evidence type="ECO:0000256" key="16">
    <source>
        <dbReference type="ARBA" id="ARBA00022990"/>
    </source>
</evidence>
<keyword evidence="11" id="KW-0677">Repeat</keyword>
<keyword evidence="7" id="KW-0963">Cytoplasm</keyword>
<feature type="region of interest" description="Disordered" evidence="23">
    <location>
        <begin position="840"/>
        <end position="907"/>
    </location>
</feature>
<feature type="compositionally biased region" description="Low complexity" evidence="23">
    <location>
        <begin position="519"/>
        <end position="529"/>
    </location>
</feature>
<dbReference type="Pfam" id="PF12057">
    <property type="entry name" value="BAG6"/>
    <property type="match status" value="1"/>
</dbReference>
<dbReference type="OrthoDB" id="1885901at2759"/>
<keyword evidence="18" id="KW-0539">Nucleus</keyword>
<dbReference type="GO" id="GO:0005576">
    <property type="term" value="C:extracellular region"/>
    <property type="evidence" value="ECO:0007669"/>
    <property type="project" value="UniProtKB-SubCell"/>
</dbReference>
<feature type="compositionally biased region" description="Polar residues" evidence="23">
    <location>
        <begin position="1191"/>
        <end position="1201"/>
    </location>
</feature>
<dbReference type="InterPro" id="IPR019954">
    <property type="entry name" value="Ubiquitin_CS"/>
</dbReference>
<dbReference type="GO" id="GO:0036503">
    <property type="term" value="P:ERAD pathway"/>
    <property type="evidence" value="ECO:0007669"/>
    <property type="project" value="TreeGrafter"/>
</dbReference>
<accession>A0A6P8Y958</accession>
<feature type="region of interest" description="Disordered" evidence="23">
    <location>
        <begin position="569"/>
        <end position="620"/>
    </location>
</feature>
<evidence type="ECO:0000256" key="4">
    <source>
        <dbReference type="ARBA" id="ARBA00004550"/>
    </source>
</evidence>
<feature type="compositionally biased region" description="Polar residues" evidence="23">
    <location>
        <begin position="264"/>
        <end position="275"/>
    </location>
</feature>
<dbReference type="KEGG" id="tpal:117640627"/>
<evidence type="ECO:0000256" key="1">
    <source>
        <dbReference type="ARBA" id="ARBA00002067"/>
    </source>
</evidence>
<evidence type="ECO:0000256" key="3">
    <source>
        <dbReference type="ARBA" id="ARBA00004514"/>
    </source>
</evidence>
<feature type="region of interest" description="Disordered" evidence="23">
    <location>
        <begin position="72"/>
        <end position="110"/>
    </location>
</feature>
<keyword evidence="13" id="KW-0156">Chromatin regulator</keyword>
<dbReference type="GO" id="GO:0071818">
    <property type="term" value="C:BAT3 complex"/>
    <property type="evidence" value="ECO:0007669"/>
    <property type="project" value="TreeGrafter"/>
</dbReference>
<dbReference type="RefSeq" id="XP_034233211.1">
    <property type="nucleotide sequence ID" value="XM_034377320.1"/>
</dbReference>
<evidence type="ECO:0000256" key="18">
    <source>
        <dbReference type="ARBA" id="ARBA00023242"/>
    </source>
</evidence>
<evidence type="ECO:0000256" key="5">
    <source>
        <dbReference type="ARBA" id="ARBA00021614"/>
    </source>
</evidence>
<feature type="region of interest" description="Disordered" evidence="23">
    <location>
        <begin position="509"/>
        <end position="529"/>
    </location>
</feature>
<dbReference type="PROSITE" id="PS50053">
    <property type="entry name" value="UBIQUITIN_2"/>
    <property type="match status" value="1"/>
</dbReference>
<evidence type="ECO:0000256" key="7">
    <source>
        <dbReference type="ARBA" id="ARBA00022490"/>
    </source>
</evidence>
<dbReference type="GO" id="GO:0007283">
    <property type="term" value="P:spermatogenesis"/>
    <property type="evidence" value="ECO:0007669"/>
    <property type="project" value="UniProtKB-KW"/>
</dbReference>
<feature type="compositionally biased region" description="Low complexity" evidence="23">
    <location>
        <begin position="714"/>
        <end position="723"/>
    </location>
</feature>
<feature type="compositionally biased region" description="Polar residues" evidence="23">
    <location>
        <begin position="174"/>
        <end position="195"/>
    </location>
</feature>
<feature type="compositionally biased region" description="Low complexity" evidence="23">
    <location>
        <begin position="159"/>
        <end position="173"/>
    </location>
</feature>
<feature type="compositionally biased region" description="Low complexity" evidence="23">
    <location>
        <begin position="753"/>
        <end position="801"/>
    </location>
</feature>
<dbReference type="InterPro" id="IPR029071">
    <property type="entry name" value="Ubiquitin-like_domsf"/>
</dbReference>
<dbReference type="PROSITE" id="PS00299">
    <property type="entry name" value="UBIQUITIN_1"/>
    <property type="match status" value="1"/>
</dbReference>
<evidence type="ECO:0000256" key="21">
    <source>
        <dbReference type="ARBA" id="ARBA00046003"/>
    </source>
</evidence>
<dbReference type="GO" id="GO:0031593">
    <property type="term" value="F:polyubiquitin modification-dependent protein binding"/>
    <property type="evidence" value="ECO:0007669"/>
    <property type="project" value="TreeGrafter"/>
</dbReference>
<dbReference type="Pfam" id="PF00240">
    <property type="entry name" value="ubiquitin"/>
    <property type="match status" value="1"/>
</dbReference>
<feature type="compositionally biased region" description="Low complexity" evidence="23">
    <location>
        <begin position="196"/>
        <end position="211"/>
    </location>
</feature>
<evidence type="ECO:0000259" key="24">
    <source>
        <dbReference type="PROSITE" id="PS50053"/>
    </source>
</evidence>
<evidence type="ECO:0000256" key="15">
    <source>
        <dbReference type="ARBA" id="ARBA00022871"/>
    </source>
</evidence>
<evidence type="ECO:0000256" key="20">
    <source>
        <dbReference type="ARBA" id="ARBA00030033"/>
    </source>
</evidence>
<feature type="region of interest" description="Disordered" evidence="23">
    <location>
        <begin position="1164"/>
        <end position="1254"/>
    </location>
</feature>
<feature type="compositionally biased region" description="Low complexity" evidence="23">
    <location>
        <begin position="572"/>
        <end position="604"/>
    </location>
</feature>
<gene>
    <name evidence="26 27" type="primary">LOC117640627</name>
</gene>
<name>A0A6P8Y958_THRPL</name>
<dbReference type="RefSeq" id="XP_034233210.1">
    <property type="nucleotide sequence ID" value="XM_034377319.1"/>
</dbReference>
<proteinExistence type="predicted"/>
<feature type="compositionally biased region" description="Pro residues" evidence="23">
    <location>
        <begin position="605"/>
        <end position="616"/>
    </location>
</feature>
<feature type="compositionally biased region" description="Low complexity" evidence="23">
    <location>
        <begin position="877"/>
        <end position="907"/>
    </location>
</feature>
<evidence type="ECO:0000256" key="17">
    <source>
        <dbReference type="ARBA" id="ARBA00023186"/>
    </source>
</evidence>
<dbReference type="GO" id="GO:0006915">
    <property type="term" value="P:apoptotic process"/>
    <property type="evidence" value="ECO:0007669"/>
    <property type="project" value="UniProtKB-KW"/>
</dbReference>
<dbReference type="Proteomes" id="UP000515158">
    <property type="component" value="Unplaced"/>
</dbReference>
<keyword evidence="15" id="KW-0744">Spermatogenesis</keyword>
<evidence type="ECO:0000256" key="8">
    <source>
        <dbReference type="ARBA" id="ARBA00022525"/>
    </source>
</evidence>
<keyword evidence="10" id="KW-0053">Apoptosis</keyword>
<evidence type="ECO:0000313" key="26">
    <source>
        <dbReference type="RefSeq" id="XP_034233210.1"/>
    </source>
</evidence>
<dbReference type="GO" id="GO:0005634">
    <property type="term" value="C:nucleus"/>
    <property type="evidence" value="ECO:0007669"/>
    <property type="project" value="UniProtKB-SubCell"/>
</dbReference>
<keyword evidence="12" id="KW-0221">Differentiation</keyword>
<feature type="compositionally biased region" description="Low complexity" evidence="23">
    <location>
        <begin position="78"/>
        <end position="99"/>
    </location>
</feature>
<keyword evidence="25" id="KW-1185">Reference proteome</keyword>
<comment type="subunit">
    <text evidence="22">Component of the BAG6/BAT3 complex, also named BAT3 complex, at least composed of BAG6, UBL4A and GET4/TRC35. Interacts with GET4; the interaction is direct and localizes BAG6 in the cytosol. Interacts with UBL4A; the interaction is direct and required for UBL4A protein stability. Interacts with AIFM1. Interacts with HSPA2. Interacts with CTCFL. Interacts with p300/EP300. Interacts (via ubiquitin-like domain) with RNF126; required for BAG6-dependent ubiquitination of proteins mislocalized to the cytosol. Interacts (via ubiquitin-like domain) with SGTA; SGTA competes with RNF126 by binding the same region of BAG6, thereby promoting deubiquitination of BAG6-target proteins and rescuing them from degradation. Interacts with ricin A chain. Interacts with VCP and AMFR; both form the VCP/p97-AMFR/gp78 complex. Interacts with SYVN1. Interacts with USP13; the interaction is direct and may mediate UBL4A deubiquitination. Interacts with ZFAND2B. Interacts with KPNA2. Interacts with UBQLN4.</text>
</comment>
<keyword evidence="9" id="KW-0597">Phosphoprotein</keyword>
<comment type="subcellular location">
    <subcellularLocation>
        <location evidence="3">Cytoplasm</location>
        <location evidence="3">Cytosol</location>
    </subcellularLocation>
    <subcellularLocation>
        <location evidence="2">Nucleus</location>
    </subcellularLocation>
    <subcellularLocation>
        <location evidence="4">Secreted</location>
        <location evidence="4">Extracellular exosome</location>
    </subcellularLocation>
</comment>
<evidence type="ECO:0000256" key="6">
    <source>
        <dbReference type="ARBA" id="ARBA00022448"/>
    </source>
</evidence>
<dbReference type="InterPro" id="IPR000626">
    <property type="entry name" value="Ubiquitin-like_dom"/>
</dbReference>
<evidence type="ECO:0000313" key="27">
    <source>
        <dbReference type="RefSeq" id="XP_034233211.1"/>
    </source>
</evidence>
<evidence type="ECO:0000313" key="25">
    <source>
        <dbReference type="Proteomes" id="UP000515158"/>
    </source>
</evidence>
<evidence type="ECO:0000256" key="19">
    <source>
        <dbReference type="ARBA" id="ARBA00029739"/>
    </source>
</evidence>
<protein>
    <recommendedName>
        <fullName evidence="5">Large proline-rich protein BAG6</fullName>
    </recommendedName>
    <alternativeName>
        <fullName evidence="20">BCL2-associated athanogene 6</fullName>
    </alternativeName>
    <alternativeName>
        <fullName evidence="19">HLA-B-associated transcript 3</fullName>
    </alternativeName>
</protein>
<keyword evidence="8" id="KW-0964">Secreted</keyword>
<evidence type="ECO:0000256" key="9">
    <source>
        <dbReference type="ARBA" id="ARBA00022553"/>
    </source>
</evidence>
<sequence length="1391" mass="145755">MIDLTVKTLDSRNHAFSMPDDASVQQLKAKIEETMNIPASRQRLIFHGRVMQDDKRLSEYEVHGMVIHLVKSQPPQPGARQGSNSNASGSNNTNASDGSGRQGGPRYFGRVDGGTMFGSVVIPVLGDPEDGRHRASRLILNAYHMIDRATEVLDNYESSVSRSDSSTASVTTTPYNSSRDSSGSHSPTTDPTQLRTGAPSGASSQPSTSSSVEGGDSEMETDSTPATPHITVSNADQATGSSTASSNTTSGTGTGTATPDGTSQNSSQPRHSGTPTAANMAELLSQLREVQARVNPLLIRYHNLFTNDPPTTNARQLARRQKLSQAVPEVLHLLSHAYHAVSDLTTYWDRPPPRQMRPLQAPAIQQLVQLTEGMNPWGVNIPGAALFAQQSQPATSNASATTGPGATRPSTVGAAAAAAAGAPARETGAAAFFAASAAAAEAAANAAVAARAAASAAATAAAAPGSTSTAAAASPGAAAQSGVPEMTYMTTTFPAEGGEATTTFSTRPATNFEAAPGTNNSSAAPGAAGAANRTPVVTASIDLSGRNPGLTAALNVAYAIANRFAAHQVGHPPHQQQPQQQSQQPNQPQQPQQSAQQQQAAPDQPQQPPQQPPLQPPLHGQARAGIVHLPVGMIDANVEFFMEVGPSTITIDSVEASVVTSNNFTPGTNGAPTDGNPLNVNFPWGGPHPQEFLHGVVQALNRFMTPGAPGAPGTPGSPSANPNLRRRGSAPESTPNPNLRRRGSAPETEGLDSAQSQASSASASAGNAGNAAGNGTAAGQTSQARGYTATHPTTSTQTRSTARPHVHHIAATQFPGYSVAYPMDPFLPCHSHFFAPWRRSRPSGNTGTSTTANSATQTSTNSQSGTQATAPTPQPNSGRPASTSTASPAASGPAASATSASTSTQGSPGASFLNFIQSLFGRDMPAGNDALTSVIESLVTASNQGDQAEVPIINWMFPGANEQAGESLLADLRLAVVRSVTVSDLAALIDSNWDAVNHIRTDLRQFVIERLCQGTLTQESFAQGVNQMLEELRPYFNIILEGEVREDVDPVATLYRYHQTFLPIFFKLILDDDRAPNFGRNLHALVHKYLGRLWAIVKYCCANNEAVEAVFTACMNRMSEEGSLSTWTARAYLGQLRLYTDSISVPFQEIEKYIVYRGGANGAQDRTVPVPSTSESSSSSESAKSEEPNSMSEVLSSSVLQGNIEPMDMDPQSPPLATTSAVASSDIPCHSSEESAPVAPSGEASSGDIGELASQSLPVPAPEAWHRILPPEWVPIIARDATRQQRRPNSQAPLSDAYLAGMPPKRRKVVTADKPQGSLSEVIAANMESAIQSSGVSTAGLSLVQEEAGSDPRLREAYREQLRATVRANLANNPDFSAERFPNAAQYFGKS</sequence>
<dbReference type="GeneID" id="117640627"/>
<feature type="region of interest" description="Disordered" evidence="23">
    <location>
        <begin position="159"/>
        <end position="275"/>
    </location>
</feature>
<evidence type="ECO:0000256" key="2">
    <source>
        <dbReference type="ARBA" id="ARBA00004123"/>
    </source>
</evidence>
<evidence type="ECO:0000256" key="13">
    <source>
        <dbReference type="ARBA" id="ARBA00022853"/>
    </source>
</evidence>
<dbReference type="Gene3D" id="3.10.20.90">
    <property type="entry name" value="Phosphatidylinositol 3-kinase Catalytic Subunit, Chain A, domain 1"/>
    <property type="match status" value="1"/>
</dbReference>
<feature type="compositionally biased region" description="Low complexity" evidence="23">
    <location>
        <begin position="1172"/>
        <end position="1182"/>
    </location>
</feature>
<organism evidence="26">
    <name type="scientific">Thrips palmi</name>
    <name type="common">Melon thrips</name>
    <dbReference type="NCBI Taxonomy" id="161013"/>
    <lineage>
        <taxon>Eukaryota</taxon>
        <taxon>Metazoa</taxon>
        <taxon>Ecdysozoa</taxon>
        <taxon>Arthropoda</taxon>
        <taxon>Hexapoda</taxon>
        <taxon>Insecta</taxon>
        <taxon>Pterygota</taxon>
        <taxon>Neoptera</taxon>
        <taxon>Paraneoptera</taxon>
        <taxon>Thysanoptera</taxon>
        <taxon>Terebrantia</taxon>
        <taxon>Thripoidea</taxon>
        <taxon>Thripidae</taxon>
        <taxon>Thrips</taxon>
    </lineage>
</organism>
<evidence type="ECO:0000256" key="14">
    <source>
        <dbReference type="ARBA" id="ARBA00022859"/>
    </source>
</evidence>
<evidence type="ECO:0000256" key="10">
    <source>
        <dbReference type="ARBA" id="ARBA00022703"/>
    </source>
</evidence>
<dbReference type="PANTHER" id="PTHR15204:SF0">
    <property type="entry name" value="LARGE PROLINE-RICH PROTEIN BAG6"/>
    <property type="match status" value="1"/>
</dbReference>
<keyword evidence="6" id="KW-0813">Transport</keyword>
<dbReference type="SUPFAM" id="SSF54236">
    <property type="entry name" value="Ubiquitin-like"/>
    <property type="match status" value="1"/>
</dbReference>
<feature type="compositionally biased region" description="Polar residues" evidence="23">
    <location>
        <begin position="222"/>
        <end position="237"/>
    </location>
</feature>
<dbReference type="GO" id="GO:0002376">
    <property type="term" value="P:immune system process"/>
    <property type="evidence" value="ECO:0007669"/>
    <property type="project" value="UniProtKB-KW"/>
</dbReference>
<comment type="function">
    <text evidence="21">Involved in DNA damage-induced apoptosis: following DNA damage, accumulates in the nucleus and forms a complex with p300/EP300, enhancing p300/EP300-mediated p53/TP53 acetylation leading to increase p53/TP53 transcriptional activity. When nuclear, may also act as a component of some chromatin regulator complex that regulates histone 3 'Lys-4' dimethylation (H3K4me2).</text>
</comment>
<keyword evidence="17" id="KW-0143">Chaperone</keyword>
<comment type="function">
    <text evidence="1">Released extracellularly via exosomes, it is a ligand of the natural killer/NK cells receptor NCR3 and stimulates NK cells cytotoxicity. It may thereby trigger NK cells cytotoxicity against neighboring tumor cells and immature myeloid dendritic cells (DC).</text>
</comment>
<dbReference type="PANTHER" id="PTHR15204">
    <property type="entry name" value="LARGE PROLINE-RICH PROTEIN BAG6"/>
    <property type="match status" value="1"/>
</dbReference>
<evidence type="ECO:0000256" key="11">
    <source>
        <dbReference type="ARBA" id="ARBA00022737"/>
    </source>
</evidence>
<feature type="domain" description="Ubiquitin-like" evidence="24">
    <location>
        <begin position="2"/>
        <end position="62"/>
    </location>
</feature>
<evidence type="ECO:0000256" key="23">
    <source>
        <dbReference type="SAM" id="MobiDB-lite"/>
    </source>
</evidence>
<reference evidence="26 27" key="1">
    <citation type="submission" date="2025-04" db="UniProtKB">
        <authorList>
            <consortium name="RefSeq"/>
        </authorList>
    </citation>
    <scope>IDENTIFICATION</scope>
    <source>
        <tissue evidence="26 27">Total insect</tissue>
    </source>
</reference>
<keyword evidence="14" id="KW-0391">Immunity</keyword>
<dbReference type="SMART" id="SM00213">
    <property type="entry name" value="UBQ"/>
    <property type="match status" value="1"/>
</dbReference>
<dbReference type="InterPro" id="IPR021925">
    <property type="entry name" value="BAG6"/>
</dbReference>
<dbReference type="GO" id="GO:0006325">
    <property type="term" value="P:chromatin organization"/>
    <property type="evidence" value="ECO:0007669"/>
    <property type="project" value="UniProtKB-KW"/>
</dbReference>
<dbReference type="GO" id="GO:0051787">
    <property type="term" value="F:misfolded protein binding"/>
    <property type="evidence" value="ECO:0007669"/>
    <property type="project" value="TreeGrafter"/>
</dbReference>
<evidence type="ECO:0000256" key="22">
    <source>
        <dbReference type="ARBA" id="ARBA00046936"/>
    </source>
</evidence>
<feature type="region of interest" description="Disordered" evidence="23">
    <location>
        <begin position="703"/>
        <end position="804"/>
    </location>
</feature>